<dbReference type="InterPro" id="IPR019800">
    <property type="entry name" value="Glyco_hydro_3_AS"/>
</dbReference>
<keyword evidence="2 6" id="KW-0378">Hydrolase</keyword>
<keyword evidence="4" id="KW-0812">Transmembrane</keyword>
<evidence type="ECO:0000256" key="3">
    <source>
        <dbReference type="ARBA" id="ARBA00023277"/>
    </source>
</evidence>
<organism evidence="6">
    <name type="scientific">hydrothermal vent metagenome</name>
    <dbReference type="NCBI Taxonomy" id="652676"/>
    <lineage>
        <taxon>unclassified sequences</taxon>
        <taxon>metagenomes</taxon>
        <taxon>ecological metagenomes</taxon>
    </lineage>
</organism>
<proteinExistence type="inferred from homology"/>
<feature type="domain" description="PA14" evidence="5">
    <location>
        <begin position="434"/>
        <end position="519"/>
    </location>
</feature>
<dbReference type="Pfam" id="PF00933">
    <property type="entry name" value="Glyco_hydro_3"/>
    <property type="match status" value="1"/>
</dbReference>
<dbReference type="AlphaFoldDB" id="A0A3B1CRQ8"/>
<dbReference type="Gene3D" id="3.40.50.1700">
    <property type="entry name" value="Glycoside hydrolase family 3 C-terminal domain"/>
    <property type="match status" value="1"/>
</dbReference>
<keyword evidence="6" id="KW-0326">Glycosidase</keyword>
<keyword evidence="4" id="KW-0472">Membrane</keyword>
<dbReference type="InterPro" id="IPR036962">
    <property type="entry name" value="Glyco_hydro_3_N_sf"/>
</dbReference>
<keyword evidence="3" id="KW-0119">Carbohydrate metabolism</keyword>
<dbReference type="Pfam" id="PF07691">
    <property type="entry name" value="PA14"/>
    <property type="match status" value="1"/>
</dbReference>
<gene>
    <name evidence="6" type="ORF">MNBD_IGNAVI01-3128</name>
</gene>
<dbReference type="InterPro" id="IPR050288">
    <property type="entry name" value="Cellulose_deg_GH3"/>
</dbReference>
<comment type="similarity">
    <text evidence="1">Belongs to the glycosyl hydrolase 3 family.</text>
</comment>
<dbReference type="EC" id="3.2.1.21" evidence="6"/>
<dbReference type="Gene3D" id="2.60.120.260">
    <property type="entry name" value="Galactose-binding domain-like"/>
    <property type="match status" value="1"/>
</dbReference>
<keyword evidence="4" id="KW-1133">Transmembrane helix</keyword>
<dbReference type="PROSITE" id="PS51820">
    <property type="entry name" value="PA14"/>
    <property type="match status" value="1"/>
</dbReference>
<dbReference type="GO" id="GO:0005975">
    <property type="term" value="P:carbohydrate metabolic process"/>
    <property type="evidence" value="ECO:0007669"/>
    <property type="project" value="InterPro"/>
</dbReference>
<dbReference type="PANTHER" id="PTHR42715:SF10">
    <property type="entry name" value="BETA-GLUCOSIDASE"/>
    <property type="match status" value="1"/>
</dbReference>
<feature type="transmembrane region" description="Helical" evidence="4">
    <location>
        <begin position="6"/>
        <end position="23"/>
    </location>
</feature>
<dbReference type="InterPro" id="IPR002772">
    <property type="entry name" value="Glyco_hydro_3_C"/>
</dbReference>
<sequence length="519" mass="57560">MNKNRIYYIVTILFFSSIYYAQVMELPVYKNVDEPIENRISDLLNRMTLEEKVDLVSGAGFSTKKNIRLGIPELLMTDGPQGPNANGRSTHYGAMINLAATFNTDLMYEAANNMGKETRIFGRNMLLAPMINIIRTPFGGRSYECYSEDPFLTARMGVSAVKGIQDAGVVSSTKVLTANNQEWNRMVADVRVSERALREIYLPAAKAAVQEADTWSIMTAYNKINGIYAGENKHLIQDILKDEWRFSGFTVSDWGGTHSTVESANAGLDLEMPTGKFFDKKLVDAVKNGKVKESILDDKVSRILRVIFKAGLFDESPASYGGHSNTPERRALALKTARQSIVLLKNTRLPGQKNNFLPLNRDEIKSIAVIGPNGDVARMTGAGSGSLKGNYEISPYKGITNKVGENISLIFEKGIPDRAVNAPVVGPEYFTTIDGQPGIYAEYYNNKEQEGDPVYTTIEKDLNFNWGWGSPKEGVVNLDKWSAKFTGKLKSPGEGWYEIGFRVDNGVRLYIDGEKVLDA</sequence>
<protein>
    <submittedName>
        <fullName evidence="6">Beta-glucosidase</fullName>
        <ecNumber evidence="6">3.2.1.21</ecNumber>
    </submittedName>
</protein>
<dbReference type="InterPro" id="IPR017853">
    <property type="entry name" value="GH"/>
</dbReference>
<dbReference type="PRINTS" id="PR00133">
    <property type="entry name" value="GLHYDRLASE3"/>
</dbReference>
<accession>A0A3B1CRQ8</accession>
<evidence type="ECO:0000256" key="1">
    <source>
        <dbReference type="ARBA" id="ARBA00005336"/>
    </source>
</evidence>
<dbReference type="InterPro" id="IPR001764">
    <property type="entry name" value="Glyco_hydro_3_N"/>
</dbReference>
<reference evidence="6" key="1">
    <citation type="submission" date="2018-06" db="EMBL/GenBank/DDBJ databases">
        <authorList>
            <person name="Zhirakovskaya E."/>
        </authorList>
    </citation>
    <scope>NUCLEOTIDE SEQUENCE</scope>
</reference>
<dbReference type="PROSITE" id="PS00775">
    <property type="entry name" value="GLYCOSYL_HYDROL_F3"/>
    <property type="match status" value="1"/>
</dbReference>
<dbReference type="EMBL" id="UOGD01000296">
    <property type="protein sequence ID" value="VAX25370.1"/>
    <property type="molecule type" value="Genomic_DNA"/>
</dbReference>
<evidence type="ECO:0000256" key="2">
    <source>
        <dbReference type="ARBA" id="ARBA00022801"/>
    </source>
</evidence>
<dbReference type="InterPro" id="IPR037524">
    <property type="entry name" value="PA14/GLEYA"/>
</dbReference>
<feature type="non-terminal residue" evidence="6">
    <location>
        <position position="519"/>
    </location>
</feature>
<dbReference type="InterPro" id="IPR036881">
    <property type="entry name" value="Glyco_hydro_3_C_sf"/>
</dbReference>
<dbReference type="GO" id="GO:0008422">
    <property type="term" value="F:beta-glucosidase activity"/>
    <property type="evidence" value="ECO:0007669"/>
    <property type="project" value="UniProtKB-EC"/>
</dbReference>
<dbReference type="Pfam" id="PF01915">
    <property type="entry name" value="Glyco_hydro_3_C"/>
    <property type="match status" value="1"/>
</dbReference>
<dbReference type="PANTHER" id="PTHR42715">
    <property type="entry name" value="BETA-GLUCOSIDASE"/>
    <property type="match status" value="1"/>
</dbReference>
<name>A0A3B1CRQ8_9ZZZZ</name>
<evidence type="ECO:0000313" key="6">
    <source>
        <dbReference type="EMBL" id="VAX25370.1"/>
    </source>
</evidence>
<dbReference type="SUPFAM" id="SSF56988">
    <property type="entry name" value="Anthrax protective antigen"/>
    <property type="match status" value="1"/>
</dbReference>
<evidence type="ECO:0000256" key="4">
    <source>
        <dbReference type="SAM" id="Phobius"/>
    </source>
</evidence>
<dbReference type="Gene3D" id="3.20.20.300">
    <property type="entry name" value="Glycoside hydrolase, family 3, N-terminal domain"/>
    <property type="match status" value="1"/>
</dbReference>
<dbReference type="SUPFAM" id="SSF51445">
    <property type="entry name" value="(Trans)glycosidases"/>
    <property type="match status" value="1"/>
</dbReference>
<evidence type="ECO:0000259" key="5">
    <source>
        <dbReference type="PROSITE" id="PS51820"/>
    </source>
</evidence>
<dbReference type="InterPro" id="IPR011658">
    <property type="entry name" value="PA14_dom"/>
</dbReference>
<dbReference type="SUPFAM" id="SSF52279">
    <property type="entry name" value="Beta-D-glucan exohydrolase, C-terminal domain"/>
    <property type="match status" value="1"/>
</dbReference>